<organism evidence="1 2">
    <name type="scientific">Cryptococcus neoformans Tu259-1</name>
    <dbReference type="NCBI Taxonomy" id="1230072"/>
    <lineage>
        <taxon>Eukaryota</taxon>
        <taxon>Fungi</taxon>
        <taxon>Dikarya</taxon>
        <taxon>Basidiomycota</taxon>
        <taxon>Agaricomycotina</taxon>
        <taxon>Tremellomycetes</taxon>
        <taxon>Tremellales</taxon>
        <taxon>Cryptococcaceae</taxon>
        <taxon>Cryptococcus</taxon>
        <taxon>Cryptococcus neoformans species complex</taxon>
    </lineage>
</organism>
<reference evidence="1 2" key="1">
    <citation type="submission" date="2017-06" db="EMBL/GenBank/DDBJ databases">
        <title>Global population genomics of the pathogenic fungus Cryptococcus neoformans var. grubii.</title>
        <authorList>
            <person name="Cuomo C."/>
            <person name="Litvintseva A."/>
            <person name="Chen Y."/>
            <person name="Young S."/>
            <person name="Zeng Q."/>
            <person name="Chapman S."/>
            <person name="Gujja S."/>
            <person name="Saif S."/>
            <person name="Birren B."/>
        </authorList>
    </citation>
    <scope>NUCLEOTIDE SEQUENCE [LARGE SCALE GENOMIC DNA]</scope>
    <source>
        <strain evidence="1 2">Tu259-1</strain>
    </source>
</reference>
<gene>
    <name evidence="1" type="ORF">C361_06021</name>
</gene>
<protein>
    <submittedName>
        <fullName evidence="1">Uncharacterized protein</fullName>
    </submittedName>
</protein>
<evidence type="ECO:0000313" key="1">
    <source>
        <dbReference type="EMBL" id="OXG13875.1"/>
    </source>
</evidence>
<dbReference type="Proteomes" id="UP000199727">
    <property type="component" value="Unassembled WGS sequence"/>
</dbReference>
<sequence>MSISTDDESQAVRSSDLVKSAWILLETSVKHYKMGLNILDGSNLPAAQLAPAKNETLVAIAYSAMFMASLAPRFFLAAEKREALLVSAEVCSIWAAREVGLSFLNEGTEAVHLADKRTNSWRADEAGKRAVILLLRIWWHRAVTSQTIDVDTKTHAKDAVETIVKRVKDKEGTKEGDVFRMRHWLYVQEGELDVAEELFWRCVCRILRGGPGFVMR</sequence>
<evidence type="ECO:0000313" key="2">
    <source>
        <dbReference type="Proteomes" id="UP000199727"/>
    </source>
</evidence>
<dbReference type="OrthoDB" id="2586335at2759"/>
<dbReference type="EMBL" id="AMKT01000078">
    <property type="protein sequence ID" value="OXG13875.1"/>
    <property type="molecule type" value="Genomic_DNA"/>
</dbReference>
<comment type="caution">
    <text evidence="1">The sequence shown here is derived from an EMBL/GenBank/DDBJ whole genome shotgun (WGS) entry which is preliminary data.</text>
</comment>
<accession>A0A854Q7F8</accession>
<dbReference type="AlphaFoldDB" id="A0A854Q7F8"/>
<name>A0A854Q7F8_CRYNE</name>
<proteinExistence type="predicted"/>